<accession>A0ABM5J8U3</accession>
<feature type="domain" description="CCHC-type" evidence="3">
    <location>
        <begin position="366"/>
        <end position="380"/>
    </location>
</feature>
<protein>
    <submittedName>
        <fullName evidence="5">Uncharacterized protein</fullName>
    </submittedName>
</protein>
<evidence type="ECO:0000259" key="3">
    <source>
        <dbReference type="PROSITE" id="PS50158"/>
    </source>
</evidence>
<dbReference type="PROSITE" id="PS50800">
    <property type="entry name" value="SAP"/>
    <property type="match status" value="1"/>
</dbReference>
<dbReference type="GeneID" id="123037642"/>
<organism evidence="5 6">
    <name type="scientific">Drosophila rhopaloa</name>
    <name type="common">Fruit fly</name>
    <dbReference type="NCBI Taxonomy" id="1041015"/>
    <lineage>
        <taxon>Eukaryota</taxon>
        <taxon>Metazoa</taxon>
        <taxon>Ecdysozoa</taxon>
        <taxon>Arthropoda</taxon>
        <taxon>Hexapoda</taxon>
        <taxon>Insecta</taxon>
        <taxon>Pterygota</taxon>
        <taxon>Neoptera</taxon>
        <taxon>Endopterygota</taxon>
        <taxon>Diptera</taxon>
        <taxon>Brachycera</taxon>
        <taxon>Muscomorpha</taxon>
        <taxon>Ephydroidea</taxon>
        <taxon>Drosophilidae</taxon>
        <taxon>Drosophila</taxon>
        <taxon>Sophophora</taxon>
    </lineage>
</organism>
<keyword evidence="1" id="KW-0479">Metal-binding</keyword>
<keyword evidence="2" id="KW-0175">Coiled coil</keyword>
<feature type="domain" description="SAP" evidence="4">
    <location>
        <begin position="7"/>
        <end position="41"/>
    </location>
</feature>
<dbReference type="InterPro" id="IPR036875">
    <property type="entry name" value="Znf_CCHC_sf"/>
</dbReference>
<feature type="domain" description="CCHC-type" evidence="3">
    <location>
        <begin position="390"/>
        <end position="405"/>
    </location>
</feature>
<dbReference type="InterPro" id="IPR036361">
    <property type="entry name" value="SAP_dom_sf"/>
</dbReference>
<sequence>MNNNSVLNSVSVVQLKRWLEVLNMPTTGTKDELILRLNTMSNTDEFAHDIQKEMHNFVAASKSAKTGQQQEEQLLLGLYGKGDDANNQAENLTDSFNEDEERENQQENEQLHVEVRKTERDVDIVSELRQLMQSVELHLLTPKQTRNSTIQGHAEVEEMMQSRNNQNRMANENGQGENINGEMSWRMAVEALSVYDGQTCARMWIAQMKNISNIYGITGTQMRMLFVSKVKGKVNTWLYENPSRALQPMDDLCDQMISMFGETQSKLEKRRIFESRIWQSDEKFGKYLDEKLMLAQNVSLDQEELLDRIIEGIPNGNLRNQARIQCFRDVAHMRKAFAEVYLPKKRTNVPEKEAASVDRAVGNEIRCHNCNARGHFAKNCLKPKRQPGSCFACGEMGHWVGQCAQNKSNKRADNNYNAS</sequence>
<keyword evidence="1" id="KW-0862">Zinc</keyword>
<evidence type="ECO:0000259" key="4">
    <source>
        <dbReference type="PROSITE" id="PS50800"/>
    </source>
</evidence>
<dbReference type="SMART" id="SM00343">
    <property type="entry name" value="ZnF_C2HC"/>
    <property type="match status" value="2"/>
</dbReference>
<reference evidence="5" key="2">
    <citation type="submission" date="2025-05" db="UniProtKB">
        <authorList>
            <consortium name="EnsemblMetazoa"/>
        </authorList>
    </citation>
    <scope>IDENTIFICATION</scope>
</reference>
<proteinExistence type="predicted"/>
<name>A0ABM5J8U3_DRORH</name>
<dbReference type="Pfam" id="PF00098">
    <property type="entry name" value="zf-CCHC"/>
    <property type="match status" value="2"/>
</dbReference>
<evidence type="ECO:0000256" key="1">
    <source>
        <dbReference type="PROSITE-ProRule" id="PRU00047"/>
    </source>
</evidence>
<evidence type="ECO:0000313" key="6">
    <source>
        <dbReference type="Proteomes" id="UP001652680"/>
    </source>
</evidence>
<feature type="coiled-coil region" evidence="2">
    <location>
        <begin position="89"/>
        <end position="121"/>
    </location>
</feature>
<dbReference type="InterPro" id="IPR003034">
    <property type="entry name" value="SAP_dom"/>
</dbReference>
<dbReference type="Gene3D" id="4.10.60.10">
    <property type="entry name" value="Zinc finger, CCHC-type"/>
    <property type="match status" value="1"/>
</dbReference>
<dbReference type="InterPro" id="IPR001878">
    <property type="entry name" value="Znf_CCHC"/>
</dbReference>
<dbReference type="Proteomes" id="UP001652680">
    <property type="component" value="Unassembled WGS sequence"/>
</dbReference>
<keyword evidence="6" id="KW-1185">Reference proteome</keyword>
<dbReference type="Gene3D" id="1.10.720.30">
    <property type="entry name" value="SAP domain"/>
    <property type="match status" value="1"/>
</dbReference>
<dbReference type="EnsemblMetazoa" id="XM_044459302.1">
    <property type="protein sequence ID" value="XP_044315237.1"/>
    <property type="gene ID" value="LOC123037642"/>
</dbReference>
<dbReference type="RefSeq" id="XP_044315237.1">
    <property type="nucleotide sequence ID" value="XM_044459302.1"/>
</dbReference>
<keyword evidence="1" id="KW-0863">Zinc-finger</keyword>
<evidence type="ECO:0000313" key="5">
    <source>
        <dbReference type="EnsemblMetazoa" id="XP_044315237.1"/>
    </source>
</evidence>
<dbReference type="SUPFAM" id="SSF57756">
    <property type="entry name" value="Retrovirus zinc finger-like domains"/>
    <property type="match status" value="1"/>
</dbReference>
<dbReference type="SUPFAM" id="SSF68906">
    <property type="entry name" value="SAP domain"/>
    <property type="match status" value="1"/>
</dbReference>
<dbReference type="SMART" id="SM00513">
    <property type="entry name" value="SAP"/>
    <property type="match status" value="1"/>
</dbReference>
<dbReference type="Pfam" id="PF02037">
    <property type="entry name" value="SAP"/>
    <property type="match status" value="1"/>
</dbReference>
<dbReference type="PROSITE" id="PS50158">
    <property type="entry name" value="ZF_CCHC"/>
    <property type="match status" value="2"/>
</dbReference>
<reference evidence="6" key="1">
    <citation type="journal article" date="2021" name="Elife">
        <title>Highly contiguous assemblies of 101 drosophilid genomes.</title>
        <authorList>
            <person name="Kim B.Y."/>
            <person name="Wang J.R."/>
            <person name="Miller D.E."/>
            <person name="Barmina O."/>
            <person name="Delaney E."/>
            <person name="Thompson A."/>
            <person name="Comeault A.A."/>
            <person name="Peede D."/>
            <person name="D'Agostino E.R."/>
            <person name="Pelaez J."/>
            <person name="Aguilar J.M."/>
            <person name="Haji D."/>
            <person name="Matsunaga T."/>
            <person name="Armstrong E.E."/>
            <person name="Zych M."/>
            <person name="Ogawa Y."/>
            <person name="Stamenkovic-Radak M."/>
            <person name="Jelic M."/>
            <person name="Veselinovic M.S."/>
            <person name="Tanaskovic M."/>
            <person name="Eric P."/>
            <person name="Gao J.J."/>
            <person name="Katoh T.K."/>
            <person name="Toda M.J."/>
            <person name="Watabe H."/>
            <person name="Watada M."/>
            <person name="Davis J.S."/>
            <person name="Moyle L.C."/>
            <person name="Manoli G."/>
            <person name="Bertolini E."/>
            <person name="Kostal V."/>
            <person name="Hawley R.S."/>
            <person name="Takahashi A."/>
            <person name="Jones C.D."/>
            <person name="Price D.K."/>
            <person name="Whiteman N."/>
            <person name="Kopp A."/>
            <person name="Matute D.R."/>
            <person name="Petrov D.A."/>
        </authorList>
    </citation>
    <scope>NUCLEOTIDE SEQUENCE [LARGE SCALE GENOMIC DNA]</scope>
</reference>
<evidence type="ECO:0000256" key="2">
    <source>
        <dbReference type="SAM" id="Coils"/>
    </source>
</evidence>